<dbReference type="GO" id="GO:0000156">
    <property type="term" value="F:phosphorelay response regulator activity"/>
    <property type="evidence" value="ECO:0007669"/>
    <property type="project" value="TreeGrafter"/>
</dbReference>
<comment type="caution">
    <text evidence="10">The sequence shown here is derived from an EMBL/GenBank/DDBJ whole genome shotgun (WGS) entry which is preliminary data.</text>
</comment>
<keyword evidence="5" id="KW-0804">Transcription</keyword>
<protein>
    <submittedName>
        <fullName evidence="10">DNA-binding response regulator</fullName>
    </submittedName>
</protein>
<reference evidence="10" key="1">
    <citation type="submission" date="2021-02" db="EMBL/GenBank/DDBJ databases">
        <title>Genome sequence of Rhodospirillales sp. strain TMPK1 isolated from soil.</title>
        <authorList>
            <person name="Nakai R."/>
            <person name="Kusada H."/>
            <person name="Tamaki H."/>
        </authorList>
    </citation>
    <scope>NUCLEOTIDE SEQUENCE</scope>
    <source>
        <strain evidence="10">TMPK1</strain>
    </source>
</reference>
<dbReference type="EMBL" id="BOPV01000001">
    <property type="protein sequence ID" value="GIL39731.1"/>
    <property type="molecule type" value="Genomic_DNA"/>
</dbReference>
<dbReference type="AlphaFoldDB" id="A0A8S8XCX9"/>
<evidence type="ECO:0000256" key="3">
    <source>
        <dbReference type="ARBA" id="ARBA00023015"/>
    </source>
</evidence>
<gene>
    <name evidence="10" type="ORF">TMPK1_19680</name>
</gene>
<evidence type="ECO:0000313" key="11">
    <source>
        <dbReference type="Proteomes" id="UP000681075"/>
    </source>
</evidence>
<keyword evidence="1 6" id="KW-0597">Phosphoprotein</keyword>
<dbReference type="PANTHER" id="PTHR48111">
    <property type="entry name" value="REGULATOR OF RPOS"/>
    <property type="match status" value="1"/>
</dbReference>
<accession>A0A8S8XCX9</accession>
<evidence type="ECO:0000256" key="4">
    <source>
        <dbReference type="ARBA" id="ARBA00023125"/>
    </source>
</evidence>
<evidence type="ECO:0000256" key="5">
    <source>
        <dbReference type="ARBA" id="ARBA00023163"/>
    </source>
</evidence>
<evidence type="ECO:0000313" key="10">
    <source>
        <dbReference type="EMBL" id="GIL39731.1"/>
    </source>
</evidence>
<dbReference type="GO" id="GO:0006355">
    <property type="term" value="P:regulation of DNA-templated transcription"/>
    <property type="evidence" value="ECO:0007669"/>
    <property type="project" value="InterPro"/>
</dbReference>
<dbReference type="GO" id="GO:0005829">
    <property type="term" value="C:cytosol"/>
    <property type="evidence" value="ECO:0007669"/>
    <property type="project" value="TreeGrafter"/>
</dbReference>
<feature type="modified residue" description="4-aspartylphosphate" evidence="6">
    <location>
        <position position="54"/>
    </location>
</feature>
<dbReference type="InterPro" id="IPR011006">
    <property type="entry name" value="CheY-like_superfamily"/>
</dbReference>
<sequence>MRKQRILVVEDDPLAQGLLAAYLRKEGFEVETAIDGRGMHDALERAPVDLIFLDLTLPDEDGLVLTRKARSRWTTPIVVLTARTDRDARLTALELGADDYLVKPFDPEELVLRARNLLRRSGGGVRREQSRLKFGKWTLDLAGRALIDGDNTEVPLAPAEYKLLVALAKAPGRVVSRAHLLDAVAREDATERMIDVLISRLRRKLDDDPKKPSLLVTVQGAGYKLVGVEGG</sequence>
<dbReference type="PANTHER" id="PTHR48111:SF4">
    <property type="entry name" value="DNA-BINDING DUAL TRANSCRIPTIONAL REGULATOR OMPR"/>
    <property type="match status" value="1"/>
</dbReference>
<feature type="domain" description="OmpR/PhoB-type" evidence="9">
    <location>
        <begin position="129"/>
        <end position="227"/>
    </location>
</feature>
<dbReference type="Gene3D" id="3.40.50.2300">
    <property type="match status" value="1"/>
</dbReference>
<dbReference type="PROSITE" id="PS50110">
    <property type="entry name" value="RESPONSE_REGULATORY"/>
    <property type="match status" value="1"/>
</dbReference>
<name>A0A8S8XCX9_9PROT</name>
<dbReference type="CDD" id="cd00383">
    <property type="entry name" value="trans_reg_C"/>
    <property type="match status" value="1"/>
</dbReference>
<evidence type="ECO:0000256" key="1">
    <source>
        <dbReference type="ARBA" id="ARBA00022553"/>
    </source>
</evidence>
<dbReference type="SUPFAM" id="SSF46894">
    <property type="entry name" value="C-terminal effector domain of the bipartite response regulators"/>
    <property type="match status" value="1"/>
</dbReference>
<evidence type="ECO:0000256" key="2">
    <source>
        <dbReference type="ARBA" id="ARBA00023012"/>
    </source>
</evidence>
<evidence type="ECO:0000259" key="9">
    <source>
        <dbReference type="PROSITE" id="PS51755"/>
    </source>
</evidence>
<dbReference type="Gene3D" id="1.10.10.10">
    <property type="entry name" value="Winged helix-like DNA-binding domain superfamily/Winged helix DNA-binding domain"/>
    <property type="match status" value="1"/>
</dbReference>
<dbReference type="PROSITE" id="PS51755">
    <property type="entry name" value="OMPR_PHOB"/>
    <property type="match status" value="1"/>
</dbReference>
<evidence type="ECO:0000256" key="6">
    <source>
        <dbReference type="PROSITE-ProRule" id="PRU00169"/>
    </source>
</evidence>
<keyword evidence="11" id="KW-1185">Reference proteome</keyword>
<dbReference type="Gene3D" id="6.10.250.690">
    <property type="match status" value="1"/>
</dbReference>
<evidence type="ECO:0000259" key="8">
    <source>
        <dbReference type="PROSITE" id="PS50110"/>
    </source>
</evidence>
<feature type="DNA-binding region" description="OmpR/PhoB-type" evidence="7">
    <location>
        <begin position="129"/>
        <end position="227"/>
    </location>
</feature>
<dbReference type="Proteomes" id="UP000681075">
    <property type="component" value="Unassembled WGS sequence"/>
</dbReference>
<dbReference type="SMART" id="SM00862">
    <property type="entry name" value="Trans_reg_C"/>
    <property type="match status" value="1"/>
</dbReference>
<dbReference type="InterPro" id="IPR036388">
    <property type="entry name" value="WH-like_DNA-bd_sf"/>
</dbReference>
<dbReference type="SMART" id="SM00448">
    <property type="entry name" value="REC"/>
    <property type="match status" value="1"/>
</dbReference>
<dbReference type="Pfam" id="PF00486">
    <property type="entry name" value="Trans_reg_C"/>
    <property type="match status" value="1"/>
</dbReference>
<dbReference type="InterPro" id="IPR001867">
    <property type="entry name" value="OmpR/PhoB-type_DNA-bd"/>
</dbReference>
<dbReference type="InterPro" id="IPR039420">
    <property type="entry name" value="WalR-like"/>
</dbReference>
<dbReference type="GO" id="GO:0032993">
    <property type="term" value="C:protein-DNA complex"/>
    <property type="evidence" value="ECO:0007669"/>
    <property type="project" value="TreeGrafter"/>
</dbReference>
<dbReference type="SUPFAM" id="SSF52172">
    <property type="entry name" value="CheY-like"/>
    <property type="match status" value="1"/>
</dbReference>
<dbReference type="InterPro" id="IPR016032">
    <property type="entry name" value="Sig_transdc_resp-reg_C-effctor"/>
</dbReference>
<keyword evidence="4 7" id="KW-0238">DNA-binding</keyword>
<evidence type="ECO:0000256" key="7">
    <source>
        <dbReference type="PROSITE-ProRule" id="PRU01091"/>
    </source>
</evidence>
<organism evidence="10 11">
    <name type="scientific">Roseiterribacter gracilis</name>
    <dbReference type="NCBI Taxonomy" id="2812848"/>
    <lineage>
        <taxon>Bacteria</taxon>
        <taxon>Pseudomonadati</taxon>
        <taxon>Pseudomonadota</taxon>
        <taxon>Alphaproteobacteria</taxon>
        <taxon>Rhodospirillales</taxon>
        <taxon>Roseiterribacteraceae</taxon>
        <taxon>Roseiterribacter</taxon>
    </lineage>
</organism>
<feature type="domain" description="Response regulatory" evidence="8">
    <location>
        <begin position="5"/>
        <end position="118"/>
    </location>
</feature>
<proteinExistence type="predicted"/>
<dbReference type="InterPro" id="IPR001789">
    <property type="entry name" value="Sig_transdc_resp-reg_receiver"/>
</dbReference>
<keyword evidence="2" id="KW-0902">Two-component regulatory system</keyword>
<dbReference type="GO" id="GO:0000976">
    <property type="term" value="F:transcription cis-regulatory region binding"/>
    <property type="evidence" value="ECO:0007669"/>
    <property type="project" value="TreeGrafter"/>
</dbReference>
<dbReference type="Pfam" id="PF00072">
    <property type="entry name" value="Response_reg"/>
    <property type="match status" value="1"/>
</dbReference>
<keyword evidence="3" id="KW-0805">Transcription regulation</keyword>